<dbReference type="Pfam" id="PF25390">
    <property type="entry name" value="WD40_RLD"/>
    <property type="match status" value="1"/>
</dbReference>
<dbReference type="InterPro" id="IPR051210">
    <property type="entry name" value="Ub_ligase/GEF_domain"/>
</dbReference>
<dbReference type="PANTHER" id="PTHR22870:SF408">
    <property type="entry name" value="OS09G0560450 PROTEIN"/>
    <property type="match status" value="1"/>
</dbReference>
<dbReference type="OrthoDB" id="297375at2759"/>
<feature type="repeat" description="RCC1" evidence="2">
    <location>
        <begin position="56"/>
        <end position="110"/>
    </location>
</feature>
<dbReference type="InterPro" id="IPR058923">
    <property type="entry name" value="RCC1-like_dom"/>
</dbReference>
<keyword evidence="1" id="KW-0677">Repeat</keyword>
<dbReference type="PROSITE" id="PS00626">
    <property type="entry name" value="RCC1_2"/>
    <property type="match status" value="1"/>
</dbReference>
<evidence type="ECO:0000259" key="3">
    <source>
        <dbReference type="Pfam" id="PF25390"/>
    </source>
</evidence>
<keyword evidence="5" id="KW-1185">Reference proteome</keyword>
<evidence type="ECO:0000256" key="1">
    <source>
        <dbReference type="ARBA" id="ARBA00022737"/>
    </source>
</evidence>
<evidence type="ECO:0000313" key="5">
    <source>
        <dbReference type="Proteomes" id="UP001153069"/>
    </source>
</evidence>
<dbReference type="PROSITE" id="PS50012">
    <property type="entry name" value="RCC1_3"/>
    <property type="match status" value="7"/>
</dbReference>
<protein>
    <submittedName>
        <fullName evidence="4">RCC1 and BTB domain-containing protein 2</fullName>
    </submittedName>
</protein>
<feature type="repeat" description="RCC1" evidence="2">
    <location>
        <begin position="343"/>
        <end position="383"/>
    </location>
</feature>
<dbReference type="Pfam" id="PF13540">
    <property type="entry name" value="RCC1_2"/>
    <property type="match status" value="1"/>
</dbReference>
<name>A0A9N8HGZ4_9STRA</name>
<proteinExistence type="predicted"/>
<feature type="repeat" description="RCC1" evidence="2">
    <location>
        <begin position="111"/>
        <end position="167"/>
    </location>
</feature>
<dbReference type="InterPro" id="IPR009091">
    <property type="entry name" value="RCC1/BLIP-II"/>
</dbReference>
<feature type="repeat" description="RCC1" evidence="2">
    <location>
        <begin position="231"/>
        <end position="282"/>
    </location>
</feature>
<dbReference type="InterPro" id="IPR000408">
    <property type="entry name" value="Reg_chr_condens"/>
</dbReference>
<reference evidence="4" key="1">
    <citation type="submission" date="2020-06" db="EMBL/GenBank/DDBJ databases">
        <authorList>
            <consortium name="Plant Systems Biology data submission"/>
        </authorList>
    </citation>
    <scope>NUCLEOTIDE SEQUENCE</scope>
    <source>
        <strain evidence="4">D6</strain>
    </source>
</reference>
<evidence type="ECO:0000256" key="2">
    <source>
        <dbReference type="PROSITE-ProRule" id="PRU00235"/>
    </source>
</evidence>
<dbReference type="PRINTS" id="PR00633">
    <property type="entry name" value="RCCNDNSATION"/>
</dbReference>
<feature type="repeat" description="RCC1" evidence="2">
    <location>
        <begin position="384"/>
        <end position="436"/>
    </location>
</feature>
<dbReference type="Proteomes" id="UP001153069">
    <property type="component" value="Unassembled WGS sequence"/>
</dbReference>
<feature type="repeat" description="RCC1" evidence="2">
    <location>
        <begin position="283"/>
        <end position="342"/>
    </location>
</feature>
<comment type="caution">
    <text evidence="4">The sequence shown here is derived from an EMBL/GenBank/DDBJ whole genome shotgun (WGS) entry which is preliminary data.</text>
</comment>
<dbReference type="EMBL" id="CAICTM010000669">
    <property type="protein sequence ID" value="CAB9514718.1"/>
    <property type="molecule type" value="Genomic_DNA"/>
</dbReference>
<dbReference type="SUPFAM" id="SSF50985">
    <property type="entry name" value="RCC1/BLIP-II"/>
    <property type="match status" value="2"/>
</dbReference>
<dbReference type="AlphaFoldDB" id="A0A9N8HGZ4"/>
<dbReference type="Gene3D" id="2.130.10.30">
    <property type="entry name" value="Regulator of chromosome condensation 1/beta-lactamase-inhibitor protein II"/>
    <property type="match status" value="2"/>
</dbReference>
<dbReference type="PANTHER" id="PTHR22870">
    <property type="entry name" value="REGULATOR OF CHROMOSOME CONDENSATION"/>
    <property type="match status" value="1"/>
</dbReference>
<sequence length="442" mass="47081">MLQSMRLVSSAAVRSSRRVVVEGKIPLKLSSRATRSQQLIRQRWFSSEAPSTASASTWYTWGTDHKGSLLQPDQPKLDTPAVATVIDLPNADSITQIVCGATDTAIVLENGDCYVCGENKSGQLGVGHRHPVESPTLLEMPLDQTGQPAQVAQIALGSTFSAIIDTHGDLYTFGYGGSTLGDGLGFLGHGYPDNEAYALTPKLVESLVEDGCFAKKVQVGKSHMTVLTTEGEVLTCGAGSYGRLGNLETHQDQLYLEAVEMLRSGVTDISGGKSFTAALKDDGVIYTWGRGDKGQLGTGFGLAVDMYAMAAVPEPIEADELLGRKVIQIAAGCEHAVCITEGGEVFQWGMTLHLEPVRVSELLHTKIVQVAAGDNYSIALDEHGQLYTWGQGKTGVLAQGGVTKLNQAALVEALEDKKVISNISAGWQHVACQTTDTTTKDK</sequence>
<organism evidence="4 5">
    <name type="scientific">Seminavis robusta</name>
    <dbReference type="NCBI Taxonomy" id="568900"/>
    <lineage>
        <taxon>Eukaryota</taxon>
        <taxon>Sar</taxon>
        <taxon>Stramenopiles</taxon>
        <taxon>Ochrophyta</taxon>
        <taxon>Bacillariophyta</taxon>
        <taxon>Bacillariophyceae</taxon>
        <taxon>Bacillariophycidae</taxon>
        <taxon>Naviculales</taxon>
        <taxon>Naviculaceae</taxon>
        <taxon>Seminavis</taxon>
    </lineage>
</organism>
<gene>
    <name evidence="4" type="ORF">SEMRO_670_G184710.1</name>
</gene>
<evidence type="ECO:0000313" key="4">
    <source>
        <dbReference type="EMBL" id="CAB9514718.1"/>
    </source>
</evidence>
<feature type="repeat" description="RCC1" evidence="2">
    <location>
        <begin position="168"/>
        <end position="230"/>
    </location>
</feature>
<accession>A0A9N8HGZ4</accession>
<feature type="domain" description="RCC1-like" evidence="3">
    <location>
        <begin position="57"/>
        <end position="353"/>
    </location>
</feature>